<comment type="caution">
    <text evidence="2">The sequence shown here is derived from an EMBL/GenBank/DDBJ whole genome shotgun (WGS) entry which is preliminary data.</text>
</comment>
<gene>
    <name evidence="2" type="ORF">O0Q50_02380</name>
</gene>
<dbReference type="Proteomes" id="UP001269400">
    <property type="component" value="Unassembled WGS sequence"/>
</dbReference>
<reference evidence="2" key="2">
    <citation type="submission" date="2022-12" db="EMBL/GenBank/DDBJ databases">
        <authorList>
            <person name="Dechsakulwatana C."/>
            <person name="Rungsihiranrut A."/>
            <person name="Muangchinda C."/>
            <person name="Ningthoujam R."/>
            <person name="Klankeo P."/>
            <person name="Pinyakong O."/>
        </authorList>
    </citation>
    <scope>NUCLEOTIDE SEQUENCE</scope>
    <source>
        <strain evidence="2">TL01-2</strain>
    </source>
</reference>
<evidence type="ECO:0000313" key="2">
    <source>
        <dbReference type="EMBL" id="MDU9690003.1"/>
    </source>
</evidence>
<feature type="region of interest" description="Disordered" evidence="1">
    <location>
        <begin position="1"/>
        <end position="20"/>
    </location>
</feature>
<evidence type="ECO:0000313" key="3">
    <source>
        <dbReference type="Proteomes" id="UP001269400"/>
    </source>
</evidence>
<protein>
    <submittedName>
        <fullName evidence="2">Uncharacterized protein</fullName>
    </submittedName>
</protein>
<accession>A0AAX6N243</accession>
<reference evidence="2" key="1">
    <citation type="journal article" date="2022" name="J Environ Chem Eng">
        <title>Biodegradation of petroleum oil using a constructed nonpathogenic and heavy metal-tolerant bacterial consortium isolated from marine sponges.</title>
        <authorList>
            <person name="Dechsakulwatana C."/>
            <person name="Rungsihiranrut A."/>
            <person name="Muangchinda C."/>
            <person name="Ningthoujam R."/>
            <person name="Klankeo P."/>
            <person name="Pinyakong O."/>
        </authorList>
    </citation>
    <scope>NUCLEOTIDE SEQUENCE</scope>
    <source>
        <strain evidence="2">TL01-2</strain>
    </source>
</reference>
<sequence>MIGGRGAQATRRLISRPRKAKSCTEINSGVTSGSAHVSNLSVFRFI</sequence>
<dbReference type="EMBL" id="JAPTGD010000001">
    <property type="protein sequence ID" value="MDU9690003.1"/>
    <property type="molecule type" value="Genomic_DNA"/>
</dbReference>
<proteinExistence type="predicted"/>
<dbReference type="AlphaFoldDB" id="A0AAX6N243"/>
<organism evidence="2 3">
    <name type="scientific">Priestia aryabhattai</name>
    <name type="common">Bacillus aryabhattai</name>
    <dbReference type="NCBI Taxonomy" id="412384"/>
    <lineage>
        <taxon>Bacteria</taxon>
        <taxon>Bacillati</taxon>
        <taxon>Bacillota</taxon>
        <taxon>Bacilli</taxon>
        <taxon>Bacillales</taxon>
        <taxon>Bacillaceae</taxon>
        <taxon>Priestia</taxon>
    </lineage>
</organism>
<dbReference type="RefSeq" id="WP_316909842.1">
    <property type="nucleotide sequence ID" value="NZ_JAPTGD010000001.1"/>
</dbReference>
<name>A0AAX6N243_PRIAR</name>
<evidence type="ECO:0000256" key="1">
    <source>
        <dbReference type="SAM" id="MobiDB-lite"/>
    </source>
</evidence>